<proteinExistence type="inferred from homology"/>
<comment type="caution">
    <text evidence="5">The sequence shown here is derived from an EMBL/GenBank/DDBJ whole genome shotgun (WGS) entry which is preliminary data.</text>
</comment>
<dbReference type="FunFam" id="3.30.40.10:FF:001144">
    <property type="entry name" value="Nitric oxide synthase-interacting protein"/>
    <property type="match status" value="1"/>
</dbReference>
<evidence type="ECO:0000313" key="6">
    <source>
        <dbReference type="Proteomes" id="UP000749559"/>
    </source>
</evidence>
<keyword evidence="6" id="KW-1185">Reference proteome</keyword>
<keyword evidence="3 4" id="KW-0539">Nucleus</keyword>
<dbReference type="Proteomes" id="UP000749559">
    <property type="component" value="Unassembled WGS sequence"/>
</dbReference>
<gene>
    <name evidence="5" type="ORF">OFUS_LOCUS12547</name>
</gene>
<protein>
    <submittedName>
        <fullName evidence="5">Uncharacterized protein</fullName>
    </submittedName>
</protein>
<dbReference type="PANTHER" id="PTHR13063">
    <property type="entry name" value="ENOS INTERACTING PROTEIN"/>
    <property type="match status" value="1"/>
</dbReference>
<dbReference type="EMBL" id="CAIIXF020000006">
    <property type="protein sequence ID" value="CAH1786706.1"/>
    <property type="molecule type" value="Genomic_DNA"/>
</dbReference>
<dbReference type="CDD" id="cd16661">
    <property type="entry name" value="RING-Ubox1_NOSIP"/>
    <property type="match status" value="1"/>
</dbReference>
<dbReference type="InterPro" id="IPR016818">
    <property type="entry name" value="NOSIP"/>
</dbReference>
<dbReference type="CDD" id="cd16662">
    <property type="entry name" value="RING-Ubox2_NOSIP"/>
    <property type="match status" value="1"/>
</dbReference>
<dbReference type="Gene3D" id="3.30.40.10">
    <property type="entry name" value="Zinc/RING finger domain, C3HC4 (zinc finger)"/>
    <property type="match status" value="2"/>
</dbReference>
<comment type="similarity">
    <text evidence="2 4">Belongs to the NOSIP family.</text>
</comment>
<dbReference type="InterPro" id="IPR031790">
    <property type="entry name" value="Znf-NOSIP"/>
</dbReference>
<dbReference type="Pfam" id="PF15906">
    <property type="entry name" value="zf-NOSIP"/>
    <property type="match status" value="1"/>
</dbReference>
<dbReference type="FunFam" id="3.30.40.10:FF:000027">
    <property type="entry name" value="Pre-mRNA-processing factor 19, putative"/>
    <property type="match status" value="1"/>
</dbReference>
<dbReference type="OrthoDB" id="116827at2759"/>
<dbReference type="PIRSF" id="PIRSF023577">
    <property type="entry name" value="ENOS_interacting"/>
    <property type="match status" value="1"/>
</dbReference>
<name>A0A8J1XVH0_OWEFU</name>
<evidence type="ECO:0000256" key="2">
    <source>
        <dbReference type="ARBA" id="ARBA00008126"/>
    </source>
</evidence>
<dbReference type="AlphaFoldDB" id="A0A8J1XVH0"/>
<evidence type="ECO:0000256" key="3">
    <source>
        <dbReference type="ARBA" id="ARBA00023242"/>
    </source>
</evidence>
<comment type="subcellular location">
    <subcellularLocation>
        <location evidence="1 4">Nucleus</location>
    </subcellularLocation>
</comment>
<reference evidence="5" key="1">
    <citation type="submission" date="2022-03" db="EMBL/GenBank/DDBJ databases">
        <authorList>
            <person name="Martin C."/>
        </authorList>
    </citation>
    <scope>NUCLEOTIDE SEQUENCE</scope>
</reference>
<dbReference type="GO" id="GO:0005634">
    <property type="term" value="C:nucleus"/>
    <property type="evidence" value="ECO:0007669"/>
    <property type="project" value="UniProtKB-SubCell"/>
</dbReference>
<dbReference type="Pfam" id="PF04641">
    <property type="entry name" value="Rtf2"/>
    <property type="match status" value="1"/>
</dbReference>
<accession>A0A8J1XVH0</accession>
<organism evidence="5 6">
    <name type="scientific">Owenia fusiformis</name>
    <name type="common">Polychaete worm</name>
    <dbReference type="NCBI Taxonomy" id="6347"/>
    <lineage>
        <taxon>Eukaryota</taxon>
        <taxon>Metazoa</taxon>
        <taxon>Spiralia</taxon>
        <taxon>Lophotrochozoa</taxon>
        <taxon>Annelida</taxon>
        <taxon>Polychaeta</taxon>
        <taxon>Sedentaria</taxon>
        <taxon>Canalipalpata</taxon>
        <taxon>Sabellida</taxon>
        <taxon>Oweniida</taxon>
        <taxon>Oweniidae</taxon>
        <taxon>Owenia</taxon>
    </lineage>
</organism>
<sequence length="296" mass="32945">MTRHGKNSTAGSVYTYHERKKDTQQSGYGSKQARFGKDSIKEFDCCSLTLQPCKDPVVTIDGYLFDKEAILEYILHQKKEIARKLKEYAKQKDKLEEDVIEKARAEQAERTKAFVKTEGNILSKPIDPFHKKDGPKPGPSVSNMADGKDKKLPAFWLPSQLPEADKTLVKKPDEKVRCPMSDKVLKMKDLIPVNFTKINDRDEKTSLIAKKDRYVCAVTNDVLGNSTPCAVLRTSGCVVTMDCVEKLIKKDNPMLDPINGKPLRDKDIIPLQRGATGFSGAGITLEGKVDGPGLMS</sequence>
<dbReference type="GO" id="GO:0061630">
    <property type="term" value="F:ubiquitin protein ligase activity"/>
    <property type="evidence" value="ECO:0007669"/>
    <property type="project" value="InterPro"/>
</dbReference>
<evidence type="ECO:0000256" key="1">
    <source>
        <dbReference type="ARBA" id="ARBA00004123"/>
    </source>
</evidence>
<evidence type="ECO:0000313" key="5">
    <source>
        <dbReference type="EMBL" id="CAH1786706.1"/>
    </source>
</evidence>
<dbReference type="InterPro" id="IPR013083">
    <property type="entry name" value="Znf_RING/FYVE/PHD"/>
</dbReference>
<dbReference type="PANTHER" id="PTHR13063:SF10">
    <property type="entry name" value="NITRIC OXIDE SYNTHASE-INTERACTING PROTEIN"/>
    <property type="match status" value="1"/>
</dbReference>
<evidence type="ECO:0000256" key="4">
    <source>
        <dbReference type="PIRNR" id="PIRNR023577"/>
    </source>
</evidence>
<dbReference type="SUPFAM" id="SSF57850">
    <property type="entry name" value="RING/U-box"/>
    <property type="match status" value="2"/>
</dbReference>